<accession>A0A2H1W2G5</accession>
<reference evidence="1" key="1">
    <citation type="submission" date="2016-07" db="EMBL/GenBank/DDBJ databases">
        <authorList>
            <person name="Bretaudeau A."/>
        </authorList>
    </citation>
    <scope>NUCLEOTIDE SEQUENCE</scope>
    <source>
        <strain evidence="1">Rice</strain>
        <tissue evidence="1">Whole body</tissue>
    </source>
</reference>
<evidence type="ECO:0000313" key="1">
    <source>
        <dbReference type="EMBL" id="SOQ47227.1"/>
    </source>
</evidence>
<organism evidence="1">
    <name type="scientific">Spodoptera frugiperda</name>
    <name type="common">Fall armyworm</name>
    <dbReference type="NCBI Taxonomy" id="7108"/>
    <lineage>
        <taxon>Eukaryota</taxon>
        <taxon>Metazoa</taxon>
        <taxon>Ecdysozoa</taxon>
        <taxon>Arthropoda</taxon>
        <taxon>Hexapoda</taxon>
        <taxon>Insecta</taxon>
        <taxon>Pterygota</taxon>
        <taxon>Neoptera</taxon>
        <taxon>Endopterygota</taxon>
        <taxon>Lepidoptera</taxon>
        <taxon>Glossata</taxon>
        <taxon>Ditrysia</taxon>
        <taxon>Noctuoidea</taxon>
        <taxon>Noctuidae</taxon>
        <taxon>Amphipyrinae</taxon>
        <taxon>Spodoptera</taxon>
    </lineage>
</organism>
<dbReference type="AlphaFoldDB" id="A0A2H1W2G5"/>
<proteinExistence type="predicted"/>
<gene>
    <name evidence="1" type="ORF">SFRICE_027507</name>
</gene>
<protein>
    <submittedName>
        <fullName evidence="1">SFRICE_027507</fullName>
    </submittedName>
</protein>
<dbReference type="EMBL" id="ODYU01005881">
    <property type="protein sequence ID" value="SOQ47227.1"/>
    <property type="molecule type" value="Genomic_DNA"/>
</dbReference>
<name>A0A2H1W2G5_SPOFR</name>
<sequence length="199" mass="21974">MLRFKGTYRGKNHLMTSPALDETRGSVTLFTDYACPCLPCSYSCPSSQSPDQFTEQSRSVPVGIQRWCVSSNLIRRDMVELGTLPYCLTSGFAIFSEIQRFPQLLPNTTGAGLGTSKDECLFKGTVIYCPKLQLRYTQTEEEPLKDETLVVCLAAAAATCSYINLLSSPTPASLVVTLLTRPSVGQARRIQRIKNKSMN</sequence>